<dbReference type="GO" id="GO:0004252">
    <property type="term" value="F:serine-type endopeptidase activity"/>
    <property type="evidence" value="ECO:0007669"/>
    <property type="project" value="InterPro"/>
</dbReference>
<evidence type="ECO:0000256" key="5">
    <source>
        <dbReference type="ARBA" id="ARBA00022771"/>
    </source>
</evidence>
<dbReference type="GO" id="GO:0008270">
    <property type="term" value="F:zinc ion binding"/>
    <property type="evidence" value="ECO:0007669"/>
    <property type="project" value="UniProtKB-KW"/>
</dbReference>
<feature type="transmembrane region" description="Helical" evidence="10">
    <location>
        <begin position="69"/>
        <end position="90"/>
    </location>
</feature>
<evidence type="ECO:0000256" key="1">
    <source>
        <dbReference type="ARBA" id="ARBA00004141"/>
    </source>
</evidence>
<evidence type="ECO:0000259" key="11">
    <source>
        <dbReference type="PROSITE" id="PS51039"/>
    </source>
</evidence>
<feature type="transmembrane region" description="Helical" evidence="10">
    <location>
        <begin position="148"/>
        <end position="166"/>
    </location>
</feature>
<feature type="transmembrane region" description="Helical" evidence="10">
    <location>
        <begin position="110"/>
        <end position="136"/>
    </location>
</feature>
<dbReference type="InterPro" id="IPR035952">
    <property type="entry name" value="Rhomboid-like_sf"/>
</dbReference>
<keyword evidence="4" id="KW-0479">Metal-binding</keyword>
<feature type="transmembrane region" description="Helical" evidence="10">
    <location>
        <begin position="172"/>
        <end position="189"/>
    </location>
</feature>
<dbReference type="Proteomes" id="UP000195137">
    <property type="component" value="Unassembled WGS sequence"/>
</dbReference>
<keyword evidence="9 10" id="KW-0472">Membrane</keyword>
<dbReference type="InterPro" id="IPR035896">
    <property type="entry name" value="AN1-like_Znf"/>
</dbReference>
<dbReference type="EMBL" id="MRZU01000004">
    <property type="protein sequence ID" value="OUJ18371.1"/>
    <property type="molecule type" value="Genomic_DNA"/>
</dbReference>
<gene>
    <name evidence="12" type="ORF">AMET1_1284</name>
</gene>
<dbReference type="SMART" id="SM00154">
    <property type="entry name" value="ZnF_AN1"/>
    <property type="match status" value="1"/>
</dbReference>
<keyword evidence="7" id="KW-0862">Zinc</keyword>
<keyword evidence="12" id="KW-0645">Protease</keyword>
<reference evidence="12 13" key="1">
    <citation type="submission" date="2016-12" db="EMBL/GenBank/DDBJ databases">
        <title>Discovery of methanogenic haloarchaea.</title>
        <authorList>
            <person name="Sorokin D.Y."/>
            <person name="Makarova K.S."/>
            <person name="Abbas B."/>
            <person name="Ferrer M."/>
            <person name="Golyshin P.N."/>
        </authorList>
    </citation>
    <scope>NUCLEOTIDE SEQUENCE [LARGE SCALE GENOMIC DNA]</scope>
    <source>
        <strain evidence="12">AMET1</strain>
    </source>
</reference>
<keyword evidence="8 10" id="KW-1133">Transmembrane helix</keyword>
<accession>A0A1Y3GA97</accession>
<dbReference type="AlphaFoldDB" id="A0A1Y3GA97"/>
<dbReference type="SUPFAM" id="SSF118310">
    <property type="entry name" value="AN1-like Zinc finger"/>
    <property type="match status" value="1"/>
</dbReference>
<keyword evidence="5" id="KW-0863">Zinc-finger</keyword>
<keyword evidence="13" id="KW-1185">Reference proteome</keyword>
<evidence type="ECO:0000256" key="9">
    <source>
        <dbReference type="ARBA" id="ARBA00023136"/>
    </source>
</evidence>
<comment type="subcellular location">
    <subcellularLocation>
        <location evidence="1">Membrane</location>
        <topology evidence="1">Multi-pass membrane protein</topology>
    </subcellularLocation>
</comment>
<proteinExistence type="inferred from homology"/>
<evidence type="ECO:0000313" key="13">
    <source>
        <dbReference type="Proteomes" id="UP000195137"/>
    </source>
</evidence>
<evidence type="ECO:0000256" key="2">
    <source>
        <dbReference type="ARBA" id="ARBA00009045"/>
    </source>
</evidence>
<comment type="caution">
    <text evidence="12">The sequence shown here is derived from an EMBL/GenBank/DDBJ whole genome shotgun (WGS) entry which is preliminary data.</text>
</comment>
<feature type="domain" description="AN1-type" evidence="11">
    <location>
        <begin position="1"/>
        <end position="32"/>
    </location>
</feature>
<evidence type="ECO:0000256" key="10">
    <source>
        <dbReference type="SAM" id="Phobius"/>
    </source>
</evidence>
<evidence type="ECO:0000313" key="12">
    <source>
        <dbReference type="EMBL" id="OUJ18371.1"/>
    </source>
</evidence>
<dbReference type="GO" id="GO:0016020">
    <property type="term" value="C:membrane"/>
    <property type="evidence" value="ECO:0007669"/>
    <property type="project" value="UniProtKB-SubCell"/>
</dbReference>
<evidence type="ECO:0000256" key="4">
    <source>
        <dbReference type="ARBA" id="ARBA00022723"/>
    </source>
</evidence>
<dbReference type="InterPro" id="IPR050925">
    <property type="entry name" value="Rhomboid_protease_S54"/>
</dbReference>
<protein>
    <submittedName>
        <fullName evidence="12">Membrane associated serine protease GlpG</fullName>
    </submittedName>
</protein>
<evidence type="ECO:0000256" key="6">
    <source>
        <dbReference type="ARBA" id="ARBA00022801"/>
    </source>
</evidence>
<dbReference type="InterPro" id="IPR022764">
    <property type="entry name" value="Peptidase_S54_rhomboid_dom"/>
</dbReference>
<dbReference type="Pfam" id="PF01694">
    <property type="entry name" value="Rhomboid"/>
    <property type="match status" value="1"/>
</dbReference>
<sequence length="262" mass="28803">MPYTCKFCGQEFCAEHRLPENHSCPGLSDYKAKLRSQGKIMDPKNGSVGSEPSLVDKYLPFLSYFKGNVALLLLGLIFIAYVVQIVLRGIDPLLEVSVFFLGPDFVERPWSILSSMFAHGNEFHLFVNAIVLFFFGPELERRVGSRRLIEVYLVAGIVGGLAHVLFMDSYVVGASGAIFGVFGALTMLAPNMRIFLVVIPMKLWVATVIFVVLNVAMIGQGPIASLAHLGGLGIGLLYGLLFKNDGDQKPKSDLLRGGRKRY</sequence>
<dbReference type="GO" id="GO:0006508">
    <property type="term" value="P:proteolysis"/>
    <property type="evidence" value="ECO:0007669"/>
    <property type="project" value="UniProtKB-KW"/>
</dbReference>
<dbReference type="Pfam" id="PF01428">
    <property type="entry name" value="zf-AN1"/>
    <property type="match status" value="1"/>
</dbReference>
<dbReference type="Gene3D" id="4.10.1110.10">
    <property type="entry name" value="AN1-like Zinc finger"/>
    <property type="match status" value="1"/>
</dbReference>
<dbReference type="InterPro" id="IPR000058">
    <property type="entry name" value="Znf_AN1"/>
</dbReference>
<organism evidence="12 13">
    <name type="scientific">Methanonatronarchaeum thermophilum</name>
    <dbReference type="NCBI Taxonomy" id="1927129"/>
    <lineage>
        <taxon>Archaea</taxon>
        <taxon>Methanobacteriati</taxon>
        <taxon>Methanobacteriota</taxon>
        <taxon>Methanonatronarchaeia</taxon>
        <taxon>Methanonatronarchaeales</taxon>
        <taxon>Methanonatronarchaeaceae</taxon>
        <taxon>Methanonatronarchaeum</taxon>
    </lineage>
</organism>
<feature type="transmembrane region" description="Helical" evidence="10">
    <location>
        <begin position="194"/>
        <end position="217"/>
    </location>
</feature>
<dbReference type="PANTHER" id="PTHR43731:SF14">
    <property type="entry name" value="PRESENILIN-ASSOCIATED RHOMBOID-LIKE PROTEIN, MITOCHONDRIAL"/>
    <property type="match status" value="1"/>
</dbReference>
<evidence type="ECO:0000256" key="3">
    <source>
        <dbReference type="ARBA" id="ARBA00022692"/>
    </source>
</evidence>
<evidence type="ECO:0000256" key="8">
    <source>
        <dbReference type="ARBA" id="ARBA00022989"/>
    </source>
</evidence>
<keyword evidence="6" id="KW-0378">Hydrolase</keyword>
<name>A0A1Y3GA97_9EURY</name>
<dbReference type="PROSITE" id="PS51039">
    <property type="entry name" value="ZF_AN1"/>
    <property type="match status" value="1"/>
</dbReference>
<evidence type="ECO:0000256" key="7">
    <source>
        <dbReference type="ARBA" id="ARBA00022833"/>
    </source>
</evidence>
<comment type="similarity">
    <text evidence="2">Belongs to the peptidase S54 family.</text>
</comment>
<dbReference type="Gene3D" id="1.20.1540.10">
    <property type="entry name" value="Rhomboid-like"/>
    <property type="match status" value="1"/>
</dbReference>
<feature type="transmembrane region" description="Helical" evidence="10">
    <location>
        <begin position="223"/>
        <end position="242"/>
    </location>
</feature>
<dbReference type="SUPFAM" id="SSF144091">
    <property type="entry name" value="Rhomboid-like"/>
    <property type="match status" value="1"/>
</dbReference>
<dbReference type="PANTHER" id="PTHR43731">
    <property type="entry name" value="RHOMBOID PROTEASE"/>
    <property type="match status" value="1"/>
</dbReference>
<keyword evidence="3 10" id="KW-0812">Transmembrane</keyword>